<accession>A0AAU9UN86</accession>
<dbReference type="AlphaFoldDB" id="A0AAU9UN86"/>
<evidence type="ECO:0000313" key="2">
    <source>
        <dbReference type="EMBL" id="CAH2099180.1"/>
    </source>
</evidence>
<gene>
    <name evidence="2" type="ORF">EEDITHA_LOCUS14199</name>
</gene>
<comment type="caution">
    <text evidence="2">The sequence shown here is derived from an EMBL/GenBank/DDBJ whole genome shotgun (WGS) entry which is preliminary data.</text>
</comment>
<keyword evidence="1" id="KW-1133">Transmembrane helix</keyword>
<organism evidence="2 3">
    <name type="scientific">Euphydryas editha</name>
    <name type="common">Edith's checkerspot</name>
    <dbReference type="NCBI Taxonomy" id="104508"/>
    <lineage>
        <taxon>Eukaryota</taxon>
        <taxon>Metazoa</taxon>
        <taxon>Ecdysozoa</taxon>
        <taxon>Arthropoda</taxon>
        <taxon>Hexapoda</taxon>
        <taxon>Insecta</taxon>
        <taxon>Pterygota</taxon>
        <taxon>Neoptera</taxon>
        <taxon>Endopterygota</taxon>
        <taxon>Lepidoptera</taxon>
        <taxon>Glossata</taxon>
        <taxon>Ditrysia</taxon>
        <taxon>Papilionoidea</taxon>
        <taxon>Nymphalidae</taxon>
        <taxon>Nymphalinae</taxon>
        <taxon>Euphydryas</taxon>
    </lineage>
</organism>
<name>A0AAU9UN86_EUPED</name>
<sequence>MGEEVPTTLFVFAFVAGGQCIPFSIFKRKQMNAWLLRESNINIIAAVNMIKLDEAVRKDSINSTHNLSVFLMSLLLNNMLMRFKA</sequence>
<proteinExistence type="predicted"/>
<keyword evidence="1" id="KW-0472">Membrane</keyword>
<evidence type="ECO:0000313" key="3">
    <source>
        <dbReference type="Proteomes" id="UP001153954"/>
    </source>
</evidence>
<protein>
    <submittedName>
        <fullName evidence="2">Uncharacterized protein</fullName>
    </submittedName>
</protein>
<keyword evidence="1" id="KW-0812">Transmembrane</keyword>
<dbReference type="EMBL" id="CAKOGL010000021">
    <property type="protein sequence ID" value="CAH2099180.1"/>
    <property type="molecule type" value="Genomic_DNA"/>
</dbReference>
<reference evidence="2" key="1">
    <citation type="submission" date="2022-03" db="EMBL/GenBank/DDBJ databases">
        <authorList>
            <person name="Tunstrom K."/>
        </authorList>
    </citation>
    <scope>NUCLEOTIDE SEQUENCE</scope>
</reference>
<feature type="transmembrane region" description="Helical" evidence="1">
    <location>
        <begin position="6"/>
        <end position="26"/>
    </location>
</feature>
<evidence type="ECO:0000256" key="1">
    <source>
        <dbReference type="SAM" id="Phobius"/>
    </source>
</evidence>
<dbReference type="Proteomes" id="UP001153954">
    <property type="component" value="Unassembled WGS sequence"/>
</dbReference>
<keyword evidence="3" id="KW-1185">Reference proteome</keyword>